<dbReference type="PANTHER" id="PTHR42685">
    <property type="entry name" value="GERANYLGERANYL DIPHOSPHATE REDUCTASE"/>
    <property type="match status" value="1"/>
</dbReference>
<gene>
    <name evidence="1" type="ORF">C8N43_3631</name>
</gene>
<organism evidence="1 2">
    <name type="scientific">Litoreibacter ponti</name>
    <dbReference type="NCBI Taxonomy" id="1510457"/>
    <lineage>
        <taxon>Bacteria</taxon>
        <taxon>Pseudomonadati</taxon>
        <taxon>Pseudomonadota</taxon>
        <taxon>Alphaproteobacteria</taxon>
        <taxon>Rhodobacterales</taxon>
        <taxon>Roseobacteraceae</taxon>
        <taxon>Litoreibacter</taxon>
    </lineage>
</organism>
<dbReference type="EMBL" id="QBKS01000002">
    <property type="protein sequence ID" value="PTX54810.1"/>
    <property type="molecule type" value="Genomic_DNA"/>
</dbReference>
<dbReference type="InterPro" id="IPR011777">
    <property type="entry name" value="Geranylgeranyl_Rdtase_fam"/>
</dbReference>
<accession>A0A2T6BFH1</accession>
<evidence type="ECO:0000313" key="1">
    <source>
        <dbReference type="EMBL" id="PTX54810.1"/>
    </source>
</evidence>
<dbReference type="NCBIfam" id="TIGR02032">
    <property type="entry name" value="GG-red-SF"/>
    <property type="match status" value="1"/>
</dbReference>
<evidence type="ECO:0000313" key="2">
    <source>
        <dbReference type="Proteomes" id="UP000243978"/>
    </source>
</evidence>
<dbReference type="Gene3D" id="3.50.50.60">
    <property type="entry name" value="FAD/NAD(P)-binding domain"/>
    <property type="match status" value="1"/>
</dbReference>
<dbReference type="InterPro" id="IPR036188">
    <property type="entry name" value="FAD/NAD-bd_sf"/>
</dbReference>
<sequence length="388" mass="42359">MSDFDLIVVGSGPAGSAAAVTARKAGLRVALVDKATFPRDKLCGGLFTGRSEKAMRAIFGRDVTHDLFLTSDHMRFLAKGRVLADIPNAPPVHLTMRRDFDAVLHADALAAGAVLYLGEPITDMGENSLTLRDGTELTFKTLIGADGVNSFVARTLFGRPFDPETIGFGLEIETPLTESRDNAVEVDFDAARWGYGWAFPKRKTVTVGVGGINSENADMKANMAAYVSQTESDESLKYKGQYLPFGDYKRKPGRDHILLAGDAAGLVDPITGEGIALAMESGDYAARAVVDALADGAPETALRRYLSAVKPIHRSLDQARLWRMIMFPKATEGYFKKAFERGSSLQMKYLELLAGEADYHDLRWALMQRLPKLAWRLLKHRLGMSGPA</sequence>
<dbReference type="SUPFAM" id="SSF51905">
    <property type="entry name" value="FAD/NAD(P)-binding domain"/>
    <property type="match status" value="1"/>
</dbReference>
<name>A0A2T6BFH1_9RHOB</name>
<dbReference type="InterPro" id="IPR050407">
    <property type="entry name" value="Geranylgeranyl_reductase"/>
</dbReference>
<dbReference type="AlphaFoldDB" id="A0A2T6BFH1"/>
<protein>
    <submittedName>
        <fullName evidence="1">Geranylgeranyl reductase family protein</fullName>
    </submittedName>
</protein>
<comment type="caution">
    <text evidence="1">The sequence shown here is derived from an EMBL/GenBank/DDBJ whole genome shotgun (WGS) entry which is preliminary data.</text>
</comment>
<dbReference type="RefSeq" id="WP_107847104.1">
    <property type="nucleotide sequence ID" value="NZ_QBKS01000002.1"/>
</dbReference>
<proteinExistence type="predicted"/>
<dbReference type="PANTHER" id="PTHR42685:SF22">
    <property type="entry name" value="CONDITIONED MEDIUM FACTOR RECEPTOR 1"/>
    <property type="match status" value="1"/>
</dbReference>
<keyword evidence="2" id="KW-1185">Reference proteome</keyword>
<dbReference type="Pfam" id="PF12831">
    <property type="entry name" value="FAD_oxidored"/>
    <property type="match status" value="1"/>
</dbReference>
<dbReference type="OrthoDB" id="417034at2"/>
<dbReference type="GO" id="GO:0016628">
    <property type="term" value="F:oxidoreductase activity, acting on the CH-CH group of donors, NAD or NADP as acceptor"/>
    <property type="evidence" value="ECO:0007669"/>
    <property type="project" value="InterPro"/>
</dbReference>
<reference evidence="1 2" key="1">
    <citation type="submission" date="2018-04" db="EMBL/GenBank/DDBJ databases">
        <title>Genomic Encyclopedia of Archaeal and Bacterial Type Strains, Phase II (KMG-II): from individual species to whole genera.</title>
        <authorList>
            <person name="Goeker M."/>
        </authorList>
    </citation>
    <scope>NUCLEOTIDE SEQUENCE [LARGE SCALE GENOMIC DNA]</scope>
    <source>
        <strain evidence="1 2">DSM 100977</strain>
    </source>
</reference>
<dbReference type="Proteomes" id="UP000243978">
    <property type="component" value="Unassembled WGS sequence"/>
</dbReference>
<dbReference type="PRINTS" id="PR00420">
    <property type="entry name" value="RNGMNOXGNASE"/>
</dbReference>